<dbReference type="AlphaFoldDB" id="A0A9D2D670"/>
<evidence type="ECO:0000313" key="2">
    <source>
        <dbReference type="Proteomes" id="UP000824025"/>
    </source>
</evidence>
<dbReference type="EMBL" id="DXCF01000005">
    <property type="protein sequence ID" value="HIZ09165.1"/>
    <property type="molecule type" value="Genomic_DNA"/>
</dbReference>
<sequence length="65" mass="6717">MRAKGFRSAVIAAALSVVLCVGMLAGTTFAWFTDTVTSAGNIIAAGSLEAGLFYAEGWNGEDTAW</sequence>
<name>A0A9D2D670_9FIRM</name>
<evidence type="ECO:0000313" key="1">
    <source>
        <dbReference type="EMBL" id="HIZ09165.1"/>
    </source>
</evidence>
<comment type="caution">
    <text evidence="1">The sequence shown here is derived from an EMBL/GenBank/DDBJ whole genome shotgun (WGS) entry which is preliminary data.</text>
</comment>
<accession>A0A9D2D670</accession>
<reference evidence="1" key="1">
    <citation type="journal article" date="2021" name="PeerJ">
        <title>Extensive microbial diversity within the chicken gut microbiome revealed by metagenomics and culture.</title>
        <authorList>
            <person name="Gilroy R."/>
            <person name="Ravi A."/>
            <person name="Getino M."/>
            <person name="Pursley I."/>
            <person name="Horton D.L."/>
            <person name="Alikhan N.F."/>
            <person name="Baker D."/>
            <person name="Gharbi K."/>
            <person name="Hall N."/>
            <person name="Watson M."/>
            <person name="Adriaenssens E.M."/>
            <person name="Foster-Nyarko E."/>
            <person name="Jarju S."/>
            <person name="Secka A."/>
            <person name="Antonio M."/>
            <person name="Oren A."/>
            <person name="Chaudhuri R.R."/>
            <person name="La Ragione R."/>
            <person name="Hildebrand F."/>
            <person name="Pallen M.J."/>
        </authorList>
    </citation>
    <scope>NUCLEOTIDE SEQUENCE</scope>
    <source>
        <strain evidence="1">CHK192-19661</strain>
    </source>
</reference>
<proteinExistence type="predicted"/>
<dbReference type="InterPro" id="IPR023833">
    <property type="entry name" value="Signal_pept_SipW-depend-type"/>
</dbReference>
<protein>
    <submittedName>
        <fullName evidence="1">M73 family metallopeptidase</fullName>
    </submittedName>
</protein>
<dbReference type="NCBIfam" id="TIGR04088">
    <property type="entry name" value="cognate_SipW"/>
    <property type="match status" value="1"/>
</dbReference>
<dbReference type="Proteomes" id="UP000824025">
    <property type="component" value="Unassembled WGS sequence"/>
</dbReference>
<organism evidence="1 2">
    <name type="scientific">Candidatus Borkfalkia avicola</name>
    <dbReference type="NCBI Taxonomy" id="2838503"/>
    <lineage>
        <taxon>Bacteria</taxon>
        <taxon>Bacillati</taxon>
        <taxon>Bacillota</taxon>
        <taxon>Clostridia</taxon>
        <taxon>Christensenellales</taxon>
        <taxon>Christensenellaceae</taxon>
        <taxon>Candidatus Borkfalkia</taxon>
    </lineage>
</organism>
<reference evidence="1" key="2">
    <citation type="submission" date="2021-04" db="EMBL/GenBank/DDBJ databases">
        <authorList>
            <person name="Gilroy R."/>
        </authorList>
    </citation>
    <scope>NUCLEOTIDE SEQUENCE</scope>
    <source>
        <strain evidence="1">CHK192-19661</strain>
    </source>
</reference>
<gene>
    <name evidence="1" type="ORF">H9726_01630</name>
</gene>